<dbReference type="PANTHER" id="PTHR45651">
    <property type="entry name" value="CYCLIC NUCLEOTIDE-GATED ION CHANNEL 15-RELATED-RELATED"/>
    <property type="match status" value="1"/>
</dbReference>
<dbReference type="Gene3D" id="2.60.120.10">
    <property type="entry name" value="Jelly Rolls"/>
    <property type="match status" value="1"/>
</dbReference>
<dbReference type="SUPFAM" id="SSF51206">
    <property type="entry name" value="cAMP-binding domain-like"/>
    <property type="match status" value="1"/>
</dbReference>
<keyword evidence="9" id="KW-0407">Ion channel</keyword>
<feature type="compositionally biased region" description="Basic and acidic residues" evidence="10">
    <location>
        <begin position="1"/>
        <end position="21"/>
    </location>
</feature>
<feature type="region of interest" description="Disordered" evidence="10">
    <location>
        <begin position="415"/>
        <end position="471"/>
    </location>
</feature>
<evidence type="ECO:0000256" key="8">
    <source>
        <dbReference type="ARBA" id="ARBA00023286"/>
    </source>
</evidence>
<dbReference type="CDD" id="cd00038">
    <property type="entry name" value="CAP_ED"/>
    <property type="match status" value="1"/>
</dbReference>
<feature type="transmembrane region" description="Helical" evidence="11">
    <location>
        <begin position="236"/>
        <end position="254"/>
    </location>
</feature>
<dbReference type="Pfam" id="PF25597">
    <property type="entry name" value="SH3_retrovirus"/>
    <property type="match status" value="1"/>
</dbReference>
<evidence type="ECO:0000256" key="6">
    <source>
        <dbReference type="ARBA" id="ARBA00023065"/>
    </source>
</evidence>
<evidence type="ECO:0000256" key="7">
    <source>
        <dbReference type="ARBA" id="ARBA00023136"/>
    </source>
</evidence>
<gene>
    <name evidence="13" type="ORF">DKX38_018391</name>
</gene>
<evidence type="ECO:0000256" key="5">
    <source>
        <dbReference type="ARBA" id="ARBA00022989"/>
    </source>
</evidence>
<dbReference type="AlphaFoldDB" id="A0A5N5KN11"/>
<dbReference type="Proteomes" id="UP000326939">
    <property type="component" value="Chromosome 12"/>
</dbReference>
<keyword evidence="7 11" id="KW-0472">Membrane</keyword>
<evidence type="ECO:0000256" key="9">
    <source>
        <dbReference type="ARBA" id="ARBA00023303"/>
    </source>
</evidence>
<evidence type="ECO:0000256" key="10">
    <source>
        <dbReference type="SAM" id="MobiDB-lite"/>
    </source>
</evidence>
<comment type="subcellular location">
    <subcellularLocation>
        <location evidence="1">Membrane</location>
        <topology evidence="1">Multi-pass membrane protein</topology>
    </subcellularLocation>
</comment>
<evidence type="ECO:0000256" key="1">
    <source>
        <dbReference type="ARBA" id="ARBA00004141"/>
    </source>
</evidence>
<dbReference type="Gene3D" id="1.10.287.70">
    <property type="match status" value="1"/>
</dbReference>
<sequence length="1070" mass="122195">MADHEKDDAPMLSDTHPKLMDEEVDSRFSPISSRTPSESISITVNSMESYGFANRVGYTGPLRRERKAPLVQMSGPLYINRNTENLFPANHGVTARKKVEPKPESYVSFKGMDQNNRDDINTATNTNLRRSGQLGMCNDPYCTTCPSYYHSKDSKFHNGLHEDAEGWTRRFNNVINSYIRKVLNPHNEVVQKWNKLFFISCLVAIFIDPLFFFLLWVQQENKCIVIDWPMTKTIVFFRSLTDLIYLLNILLQIIKHNIHPIHHLESMASDKDDNWRDKEESNPPYAFYGHRNQNQQQQQNYNNRSPQHNKFTSKGRGFHATNKNFQFSNFAGYSNQHKGYRCLDLKTHRLFVSRHVVFDENKFPCQQIHPSSLTNFDEFLDNPPLSPADQLSDSTMDTIPSPLLHCISTANLPATNAPDTVIDPHDSSTPSAPAQHPTATTSSQHHNTPMLPESPSSTTMLTPINDDESVASPLETHDMSMETQMISPTEELSPATGDIFPTSPSLSSDFNLQAAQEPTMGHTMVTRSQHGICKPNPRYALLLERADIPHEPRNFRLAYVAPESRVVGVGELVDHPKKIAMHYIRGWFFIDLFVVLPLPQIIILVVLPMGQGASGANNAKNLLRSAVLVQNIPKLWRLTPLFIGRSPSGFIFETALANFIINLFTYMLSGHIVGSCWYLFGLQRVNQCLRDACHNTGFPDQCLKFLDCGRGNANEEYGSDPNWFKWTHNSNANKCFQMGGSPTGFDYGIYAKAVNLTGKNVITRYIYSLFWGFQQISTLAGNQVPSYFVWEVLFTMAIVGLGLLLFALLIGNMQNFLQSLGRRRSEMSLRQRDIEQWMRHRYLPQELRRRVLNAERYHWAVTRGVNERMLMENLPEDLQRDIRRHLFELVKKVSIFNLMDDHVLDVVCEKLKQKIYIKGSEIFHVGGLVEKMIFIVRGNLENIDHDGTVLPLCEGDVCGEELLTWFLEHSLVSKDGRRIKTSGQCLISSRTVRCQTNVEAFSLSAADLEEVTSIFARHLRNPLVQGAIRYRSPYWRARAATIIQVAWRYRKKCLRDRKGVQSNHSSNSRV</sequence>
<protein>
    <recommendedName>
        <fullName evidence="12">Cyclic nucleotide-binding domain-containing protein</fullName>
    </recommendedName>
</protein>
<dbReference type="Gene3D" id="1.10.287.630">
    <property type="entry name" value="Helix hairpin bin"/>
    <property type="match status" value="1"/>
</dbReference>
<dbReference type="SUPFAM" id="SSF81324">
    <property type="entry name" value="Voltage-gated potassium channels"/>
    <property type="match status" value="1"/>
</dbReference>
<keyword evidence="4 11" id="KW-0812">Transmembrane</keyword>
<feature type="domain" description="Cyclic nucleotide-binding" evidence="12">
    <location>
        <begin position="895"/>
        <end position="963"/>
    </location>
</feature>
<comment type="caution">
    <text evidence="13">The sequence shown here is derived from an EMBL/GenBank/DDBJ whole genome shotgun (WGS) entry which is preliminary data.</text>
</comment>
<feature type="transmembrane region" description="Helical" evidence="11">
    <location>
        <begin position="655"/>
        <end position="680"/>
    </location>
</feature>
<reference evidence="14" key="1">
    <citation type="journal article" date="2019" name="Gigascience">
        <title>De novo genome assembly of the endangered Acer yangbiense, a plant species with extremely small populations endemic to Yunnan Province, China.</title>
        <authorList>
            <person name="Yang J."/>
            <person name="Wariss H.M."/>
            <person name="Tao L."/>
            <person name="Zhang R."/>
            <person name="Yun Q."/>
            <person name="Hollingsworth P."/>
            <person name="Dao Z."/>
            <person name="Luo G."/>
            <person name="Guo H."/>
            <person name="Ma Y."/>
            <person name="Sun W."/>
        </authorList>
    </citation>
    <scope>NUCLEOTIDE SEQUENCE [LARGE SCALE GENOMIC DNA]</scope>
    <source>
        <strain evidence="14">cv. br00</strain>
    </source>
</reference>
<accession>A0A5N5KN11</accession>
<dbReference type="InterPro" id="IPR005821">
    <property type="entry name" value="Ion_trans_dom"/>
</dbReference>
<evidence type="ECO:0000256" key="11">
    <source>
        <dbReference type="SAM" id="Phobius"/>
    </source>
</evidence>
<keyword evidence="5 11" id="KW-1133">Transmembrane helix</keyword>
<dbReference type="EMBL" id="VDCV01000012">
    <property type="protein sequence ID" value="KAB5531721.1"/>
    <property type="molecule type" value="Genomic_DNA"/>
</dbReference>
<dbReference type="Pfam" id="PF00520">
    <property type="entry name" value="Ion_trans"/>
    <property type="match status" value="1"/>
</dbReference>
<evidence type="ECO:0000256" key="3">
    <source>
        <dbReference type="ARBA" id="ARBA00022448"/>
    </source>
</evidence>
<feature type="transmembrane region" description="Helical" evidence="11">
    <location>
        <begin position="196"/>
        <end position="216"/>
    </location>
</feature>
<evidence type="ECO:0000313" key="14">
    <source>
        <dbReference type="Proteomes" id="UP000326939"/>
    </source>
</evidence>
<dbReference type="InterPro" id="IPR000595">
    <property type="entry name" value="cNMP-bd_dom"/>
</dbReference>
<organism evidence="13 14">
    <name type="scientific">Salix brachista</name>
    <dbReference type="NCBI Taxonomy" id="2182728"/>
    <lineage>
        <taxon>Eukaryota</taxon>
        <taxon>Viridiplantae</taxon>
        <taxon>Streptophyta</taxon>
        <taxon>Embryophyta</taxon>
        <taxon>Tracheophyta</taxon>
        <taxon>Spermatophyta</taxon>
        <taxon>Magnoliopsida</taxon>
        <taxon>eudicotyledons</taxon>
        <taxon>Gunneridae</taxon>
        <taxon>Pentapetalae</taxon>
        <taxon>rosids</taxon>
        <taxon>fabids</taxon>
        <taxon>Malpighiales</taxon>
        <taxon>Salicaceae</taxon>
        <taxon>Saliceae</taxon>
        <taxon>Salix</taxon>
    </lineage>
</organism>
<dbReference type="InterPro" id="IPR014710">
    <property type="entry name" value="RmlC-like_jellyroll"/>
</dbReference>
<dbReference type="InterPro" id="IPR018490">
    <property type="entry name" value="cNMP-bd_dom_sf"/>
</dbReference>
<dbReference type="PANTHER" id="PTHR45651:SF11">
    <property type="entry name" value="CYCLIC NUCLEOTIDE-GATED ION CHANNEL 20, CHLOROPLASTIC-RELATED"/>
    <property type="match status" value="1"/>
</dbReference>
<dbReference type="GO" id="GO:0016020">
    <property type="term" value="C:membrane"/>
    <property type="evidence" value="ECO:0007669"/>
    <property type="project" value="UniProtKB-SubCell"/>
</dbReference>
<evidence type="ECO:0000256" key="2">
    <source>
        <dbReference type="ARBA" id="ARBA00010486"/>
    </source>
</evidence>
<feature type="compositionally biased region" description="Polar residues" evidence="10">
    <location>
        <begin position="427"/>
        <end position="447"/>
    </location>
</feature>
<keyword evidence="14" id="KW-1185">Reference proteome</keyword>
<name>A0A5N5KN11_9ROSI</name>
<evidence type="ECO:0000313" key="13">
    <source>
        <dbReference type="EMBL" id="KAB5531721.1"/>
    </source>
</evidence>
<keyword evidence="3" id="KW-0813">Transport</keyword>
<feature type="region of interest" description="Disordered" evidence="10">
    <location>
        <begin position="1"/>
        <end position="36"/>
    </location>
</feature>
<evidence type="ECO:0000256" key="4">
    <source>
        <dbReference type="ARBA" id="ARBA00022692"/>
    </source>
</evidence>
<comment type="similarity">
    <text evidence="2">Belongs to the cyclic nucleotide-gated cation channel (TC 1.A.1.5) family.</text>
</comment>
<proteinExistence type="inferred from homology"/>
<feature type="transmembrane region" description="Helical" evidence="11">
    <location>
        <begin position="787"/>
        <end position="810"/>
    </location>
</feature>
<keyword evidence="6" id="KW-0406">Ion transport</keyword>
<dbReference type="PROSITE" id="PS50042">
    <property type="entry name" value="CNMP_BINDING_3"/>
    <property type="match status" value="1"/>
</dbReference>
<dbReference type="InterPro" id="IPR057670">
    <property type="entry name" value="SH3_retrovirus"/>
</dbReference>
<dbReference type="GO" id="GO:0005216">
    <property type="term" value="F:monoatomic ion channel activity"/>
    <property type="evidence" value="ECO:0007669"/>
    <property type="project" value="InterPro"/>
</dbReference>
<feature type="transmembrane region" description="Helical" evidence="11">
    <location>
        <begin position="587"/>
        <end position="607"/>
    </location>
</feature>
<keyword evidence="8" id="KW-1071">Ligand-gated ion channel</keyword>
<evidence type="ECO:0000259" key="12">
    <source>
        <dbReference type="PROSITE" id="PS50042"/>
    </source>
</evidence>